<protein>
    <recommendedName>
        <fullName evidence="3">F-box domain-containing protein</fullName>
    </recommendedName>
</protein>
<dbReference type="Proteomes" id="UP000076154">
    <property type="component" value="Unassembled WGS sequence"/>
</dbReference>
<gene>
    <name evidence="1" type="ORF">Hypma_004886</name>
</gene>
<keyword evidence="2" id="KW-1185">Reference proteome</keyword>
<organism evidence="1 2">
    <name type="scientific">Hypsizygus marmoreus</name>
    <name type="common">White beech mushroom</name>
    <name type="synonym">Agaricus marmoreus</name>
    <dbReference type="NCBI Taxonomy" id="39966"/>
    <lineage>
        <taxon>Eukaryota</taxon>
        <taxon>Fungi</taxon>
        <taxon>Dikarya</taxon>
        <taxon>Basidiomycota</taxon>
        <taxon>Agaricomycotina</taxon>
        <taxon>Agaricomycetes</taxon>
        <taxon>Agaricomycetidae</taxon>
        <taxon>Agaricales</taxon>
        <taxon>Tricholomatineae</taxon>
        <taxon>Lyophyllaceae</taxon>
        <taxon>Hypsizygus</taxon>
    </lineage>
</organism>
<dbReference type="SUPFAM" id="SSF52047">
    <property type="entry name" value="RNI-like"/>
    <property type="match status" value="1"/>
</dbReference>
<name>A0A369KE14_HYPMA</name>
<accession>A0A369KE14</accession>
<comment type="caution">
    <text evidence="1">The sequence shown here is derived from an EMBL/GenBank/DDBJ whole genome shotgun (WGS) entry which is preliminary data.</text>
</comment>
<dbReference type="EMBL" id="LUEZ02000003">
    <property type="protein sequence ID" value="RDB30915.1"/>
    <property type="molecule type" value="Genomic_DNA"/>
</dbReference>
<dbReference type="InterPro" id="IPR032675">
    <property type="entry name" value="LRR_dom_sf"/>
</dbReference>
<dbReference type="Gene3D" id="3.80.10.10">
    <property type="entry name" value="Ribonuclease Inhibitor"/>
    <property type="match status" value="1"/>
</dbReference>
<proteinExistence type="predicted"/>
<reference evidence="1" key="1">
    <citation type="submission" date="2018-04" db="EMBL/GenBank/DDBJ databases">
        <title>Whole genome sequencing of Hypsizygus marmoreus.</title>
        <authorList>
            <person name="Choi I.-G."/>
            <person name="Min B."/>
            <person name="Kim J.-G."/>
            <person name="Kim S."/>
            <person name="Oh Y.-L."/>
            <person name="Kong W.-S."/>
            <person name="Park H."/>
            <person name="Jeong J."/>
            <person name="Song E.-S."/>
        </authorList>
    </citation>
    <scope>NUCLEOTIDE SEQUENCE [LARGE SCALE GENOMIC DNA]</scope>
    <source>
        <strain evidence="1">51987-8</strain>
    </source>
</reference>
<dbReference type="InParanoid" id="A0A369KE14"/>
<evidence type="ECO:0000313" key="1">
    <source>
        <dbReference type="EMBL" id="RDB30915.1"/>
    </source>
</evidence>
<dbReference type="AlphaFoldDB" id="A0A369KE14"/>
<evidence type="ECO:0000313" key="2">
    <source>
        <dbReference type="Proteomes" id="UP000076154"/>
    </source>
</evidence>
<evidence type="ECO:0008006" key="3">
    <source>
        <dbReference type="Google" id="ProtNLM"/>
    </source>
</evidence>
<dbReference type="OrthoDB" id="3221235at2759"/>
<sequence>MSDPYRTRLHHVLSTNAEPSSSEVEEIKYGAKKSKTVLQQLETQIAEVHATLITLFERREAEQDLLSRYQCALSPIRRIPQDVLFKIFLFTREWGPDSEAITIKTRPVGPRPGRKPLASHTFFLKAAEDAPFVDPRLQSWLERAGTSVPLDITFNGPQQRSSSGDHPTASIAWMSPYRHRVRNLSLSGRLCDLPGGQWQSLETLKIDQFLLHVSWSRSGEAVTFPSLRYVGFRGGFLNLEPIPWRQLTELSLEFDNYRFIGRAELLNLLAQTKSLVHLTVKCTTYGDDEEYSGNGTIIVPAAYPYLLMDHVESLTIRLHSKTSWLLDSLTLPALEKLHITQTKAWSQSIYKAFSLRSSFTLTSLLMQEWRMDECILIDILEITPSLEELHLIDALSITPILVAGLKPLGRLLAPNLEYLHIRDTGIFPSLRGILKVPPEAVCEMISTRSGEPAAPVDRPYVLLARNFSVFEAQHPKRARGKFQVREVIREEDKFSEAEIVHMYF</sequence>